<reference evidence="1" key="1">
    <citation type="submission" date="2022-07" db="EMBL/GenBank/DDBJ databases">
        <title>Marinobacter iranensis a new bacterium isolate from a hipersaline lake in Iran.</title>
        <authorList>
            <person name="Mohammad A.M.A."/>
            <person name="Cristina S.-P."/>
            <person name="Antonio V."/>
        </authorList>
    </citation>
    <scope>NUCLEOTIDE SEQUENCE</scope>
    <source>
        <strain evidence="1">71-i</strain>
    </source>
</reference>
<name>A0ABT5YH39_9GAMM</name>
<comment type="caution">
    <text evidence="1">The sequence shown here is derived from an EMBL/GenBank/DDBJ whole genome shotgun (WGS) entry which is preliminary data.</text>
</comment>
<evidence type="ECO:0000313" key="1">
    <source>
        <dbReference type="EMBL" id="MDF0752978.1"/>
    </source>
</evidence>
<gene>
    <name evidence="1" type="ORF">NLU14_22385</name>
</gene>
<dbReference type="RefSeq" id="WP_275710760.1">
    <property type="nucleotide sequence ID" value="NZ_JANCMW010000284.1"/>
</dbReference>
<evidence type="ECO:0000313" key="2">
    <source>
        <dbReference type="Proteomes" id="UP001143391"/>
    </source>
</evidence>
<accession>A0ABT5YH39</accession>
<proteinExistence type="predicted"/>
<organism evidence="1 2">
    <name type="scientific">Marinobacter iranensis</name>
    <dbReference type="NCBI Taxonomy" id="2962607"/>
    <lineage>
        <taxon>Bacteria</taxon>
        <taxon>Pseudomonadati</taxon>
        <taxon>Pseudomonadota</taxon>
        <taxon>Gammaproteobacteria</taxon>
        <taxon>Pseudomonadales</taxon>
        <taxon>Marinobacteraceae</taxon>
        <taxon>Marinobacter</taxon>
    </lineage>
</organism>
<feature type="non-terminal residue" evidence="1">
    <location>
        <position position="1"/>
    </location>
</feature>
<dbReference type="EMBL" id="JANCMW010000284">
    <property type="protein sequence ID" value="MDF0752978.1"/>
    <property type="molecule type" value="Genomic_DNA"/>
</dbReference>
<sequence>GPARARLAAIQGQLADARAKGYTDSHPDVIALKNQLAAAQSAAAREPVVSGASAGASNPVYIGLQSMRADKQATVAALIQRKAQI</sequence>
<protein>
    <submittedName>
        <fullName evidence="1">Uncharacterized protein</fullName>
    </submittedName>
</protein>
<dbReference type="Proteomes" id="UP001143391">
    <property type="component" value="Unassembled WGS sequence"/>
</dbReference>
<keyword evidence="2" id="KW-1185">Reference proteome</keyword>
<feature type="non-terminal residue" evidence="1">
    <location>
        <position position="85"/>
    </location>
</feature>